<dbReference type="EMBL" id="CAADIE010000005">
    <property type="protein sequence ID" value="VFR38596.1"/>
    <property type="molecule type" value="Genomic_DNA"/>
</dbReference>
<reference evidence="3" key="1">
    <citation type="submission" date="2019-03" db="EMBL/GenBank/DDBJ databases">
        <authorList>
            <person name="Danneels B."/>
        </authorList>
    </citation>
    <scope>NUCLEOTIDE SEQUENCE</scope>
</reference>
<dbReference type="InterPro" id="IPR050810">
    <property type="entry name" value="Bact_Secretion_Sys_Channel"/>
</dbReference>
<dbReference type="Pfam" id="PF00263">
    <property type="entry name" value="Secretin"/>
    <property type="match status" value="1"/>
</dbReference>
<dbReference type="InterPro" id="IPR032789">
    <property type="entry name" value="T2SS-T3SS_pil_N"/>
</dbReference>
<dbReference type="InterPro" id="IPR001775">
    <property type="entry name" value="GspD/PilQ"/>
</dbReference>
<gene>
    <name evidence="3" type="ORF">BER1_0830</name>
    <name evidence="4" type="ORF">BER2_0829</name>
</gene>
<sequence length="512" mass="53349">MIHHEPRRGIVLRHLQPALAATLCLLAGANALAAPPAPVALTGERPAVAVQSTPSKLPSPLQQVPPSGEITLHVREGHLLKLRRDAAKVLVADPRVASFQVPSPNNIFVFAQGVGTTTLYALDAQDQVIAAIRVVSEHNLKALREQILRSVPGADIELEPSLNSRIIVRGKVRTPIEARQVVDQIQAYLDGLAGQGGQGGGGGGGGGGGNNRDQVINQLKVELSSQINIQVRVVEVSRSLSHELGFDWAATLNSGSGAWGVMTGGAAGGFAKATDVVNPSLFDSVTGTTFSNLIPGSTTSRFAAGGMRTRGRFTMGGLISALSSEGFATVLAEPNLTAMSGESAAFAAGGEVPIVIITNNNVQIDFKSYGVILRMTPTLLSANRISLRIAPEVSELTEDGAVTLQGVSVPALKVRRADTTVELASGQSFALAGMLRSTQAQTVQGVPGLSSIPWLGRLFEHEVSAKDETELVILVTANVVDPVSAGDLQVPGQGLPGIDELVPQQAAIGYLY</sequence>
<organism evidence="3">
    <name type="scientific">plant metagenome</name>
    <dbReference type="NCBI Taxonomy" id="1297885"/>
    <lineage>
        <taxon>unclassified sequences</taxon>
        <taxon>metagenomes</taxon>
        <taxon>organismal metagenomes</taxon>
    </lineage>
</organism>
<dbReference type="Pfam" id="PF13629">
    <property type="entry name" value="T2SS-T3SS_pil_N"/>
    <property type="match status" value="1"/>
</dbReference>
<dbReference type="InterPro" id="IPR004846">
    <property type="entry name" value="T2SS/T3SS_dom"/>
</dbReference>
<proteinExistence type="predicted"/>
<feature type="domain" description="Type II/III secretion system secretin-like" evidence="1">
    <location>
        <begin position="321"/>
        <end position="481"/>
    </location>
</feature>
<evidence type="ECO:0000259" key="1">
    <source>
        <dbReference type="Pfam" id="PF00263"/>
    </source>
</evidence>
<evidence type="ECO:0000259" key="2">
    <source>
        <dbReference type="Pfam" id="PF13629"/>
    </source>
</evidence>
<dbReference type="PANTHER" id="PTHR30332">
    <property type="entry name" value="PROBABLE GENERAL SECRETION PATHWAY PROTEIN D"/>
    <property type="match status" value="1"/>
</dbReference>
<dbReference type="GO" id="GO:0009306">
    <property type="term" value="P:protein secretion"/>
    <property type="evidence" value="ECO:0007669"/>
    <property type="project" value="InterPro"/>
</dbReference>
<dbReference type="AlphaFoldDB" id="A0A484QL70"/>
<evidence type="ECO:0000313" key="4">
    <source>
        <dbReference type="EMBL" id="VFR43346.1"/>
    </source>
</evidence>
<protein>
    <submittedName>
        <fullName evidence="3">Type II/IV secretion system secretin RcpA/CpaC, associated with Flp pilus assembly</fullName>
    </submittedName>
</protein>
<accession>A0A484QL70</accession>
<name>A0A484QL70_9ZZZZ</name>
<evidence type="ECO:0000313" key="3">
    <source>
        <dbReference type="EMBL" id="VFR38596.1"/>
    </source>
</evidence>
<dbReference type="PRINTS" id="PR00811">
    <property type="entry name" value="BCTERIALGSPD"/>
</dbReference>
<dbReference type="GO" id="GO:0015627">
    <property type="term" value="C:type II protein secretion system complex"/>
    <property type="evidence" value="ECO:0007669"/>
    <property type="project" value="TreeGrafter"/>
</dbReference>
<feature type="domain" description="Pilus formation protein N-terminal" evidence="2">
    <location>
        <begin position="67"/>
        <end position="135"/>
    </location>
</feature>
<dbReference type="EMBL" id="CAADIH010000014">
    <property type="protein sequence ID" value="VFR43346.1"/>
    <property type="molecule type" value="Genomic_DNA"/>
</dbReference>
<dbReference type="PANTHER" id="PTHR30332:SF17">
    <property type="entry name" value="TYPE IV PILIATION SYSTEM PROTEIN DR_0774-RELATED"/>
    <property type="match status" value="1"/>
</dbReference>